<name>A0ACD0P022_9BASI</name>
<accession>A0ACD0P022</accession>
<dbReference type="EMBL" id="KZ819852">
    <property type="protein sequence ID" value="PWN51330.1"/>
    <property type="molecule type" value="Genomic_DNA"/>
</dbReference>
<gene>
    <name evidence="1" type="ORF">IE53DRAFT_386311</name>
</gene>
<evidence type="ECO:0000313" key="2">
    <source>
        <dbReference type="Proteomes" id="UP000245626"/>
    </source>
</evidence>
<protein>
    <submittedName>
        <fullName evidence="1">Uncharacterized protein</fullName>
    </submittedName>
</protein>
<proteinExistence type="predicted"/>
<keyword evidence="2" id="KW-1185">Reference proteome</keyword>
<sequence>MSDTFAYCCASLCSIFAEATCFAWFTTSTFGNQCCGCLNNCCRCNCCWEQGQLPEEDYPQAEASNRDPGGPGALQGGNTITKSGADGEGGGGGEGDALPAYRATEQMKVPNGETS</sequence>
<dbReference type="Proteomes" id="UP000245626">
    <property type="component" value="Unassembled WGS sequence"/>
</dbReference>
<organism evidence="1 2">
    <name type="scientific">Violaceomyces palustris</name>
    <dbReference type="NCBI Taxonomy" id="1673888"/>
    <lineage>
        <taxon>Eukaryota</taxon>
        <taxon>Fungi</taxon>
        <taxon>Dikarya</taxon>
        <taxon>Basidiomycota</taxon>
        <taxon>Ustilaginomycotina</taxon>
        <taxon>Ustilaginomycetes</taxon>
        <taxon>Violaceomycetales</taxon>
        <taxon>Violaceomycetaceae</taxon>
        <taxon>Violaceomyces</taxon>
    </lineage>
</organism>
<evidence type="ECO:0000313" key="1">
    <source>
        <dbReference type="EMBL" id="PWN51330.1"/>
    </source>
</evidence>
<reference evidence="1 2" key="1">
    <citation type="journal article" date="2018" name="Mol. Biol. Evol.">
        <title>Broad Genomic Sampling Reveals a Smut Pathogenic Ancestry of the Fungal Clade Ustilaginomycotina.</title>
        <authorList>
            <person name="Kijpornyongpan T."/>
            <person name="Mondo S.J."/>
            <person name="Barry K."/>
            <person name="Sandor L."/>
            <person name="Lee J."/>
            <person name="Lipzen A."/>
            <person name="Pangilinan J."/>
            <person name="LaButti K."/>
            <person name="Hainaut M."/>
            <person name="Henrissat B."/>
            <person name="Grigoriev I.V."/>
            <person name="Spatafora J.W."/>
            <person name="Aime M.C."/>
        </authorList>
    </citation>
    <scope>NUCLEOTIDE SEQUENCE [LARGE SCALE GENOMIC DNA]</scope>
    <source>
        <strain evidence="1 2">SA 807</strain>
    </source>
</reference>